<dbReference type="CDD" id="cd04278">
    <property type="entry name" value="ZnMc_MMP"/>
    <property type="match status" value="1"/>
</dbReference>
<comment type="similarity">
    <text evidence="2">Belongs to the peptidase M10A family.</text>
</comment>
<evidence type="ECO:0000313" key="20">
    <source>
        <dbReference type="RefSeq" id="XP_033804561.1"/>
    </source>
</evidence>
<feature type="binding site" evidence="15">
    <location>
        <position position="171"/>
    </location>
    <ligand>
        <name>Zn(2+)</name>
        <dbReference type="ChEBI" id="CHEBI:29105"/>
        <label>1</label>
    </ligand>
</feature>
<dbReference type="GO" id="GO:0005615">
    <property type="term" value="C:extracellular space"/>
    <property type="evidence" value="ECO:0007669"/>
    <property type="project" value="TreeGrafter"/>
</dbReference>
<feature type="binding site" evidence="15">
    <location>
        <position position="161"/>
    </location>
    <ligand>
        <name>Ca(2+)</name>
        <dbReference type="ChEBI" id="CHEBI:29108"/>
        <label>2</label>
    </ligand>
</feature>
<evidence type="ECO:0000256" key="5">
    <source>
        <dbReference type="ARBA" id="ARBA00022670"/>
    </source>
</evidence>
<feature type="binding site" evidence="15">
    <location>
        <position position="179"/>
    </location>
    <ligand>
        <name>Ca(2+)</name>
        <dbReference type="ChEBI" id="CHEBI:29108"/>
        <label>3</label>
    </ligand>
</feature>
<dbReference type="Pfam" id="PF00413">
    <property type="entry name" value="Peptidase_M10"/>
    <property type="match status" value="1"/>
</dbReference>
<evidence type="ECO:0000256" key="13">
    <source>
        <dbReference type="ARBA" id="ARBA00023157"/>
    </source>
</evidence>
<evidence type="ECO:0000259" key="18">
    <source>
        <dbReference type="SMART" id="SM00235"/>
    </source>
</evidence>
<evidence type="ECO:0000256" key="12">
    <source>
        <dbReference type="ARBA" id="ARBA00023145"/>
    </source>
</evidence>
<evidence type="ECO:0000256" key="17">
    <source>
        <dbReference type="SAM" id="SignalP"/>
    </source>
</evidence>
<keyword evidence="8" id="KW-0378">Hydrolase</keyword>
<feature type="binding site" evidence="15">
    <location>
        <position position="186"/>
    </location>
    <ligand>
        <name>Zn(2+)</name>
        <dbReference type="ChEBI" id="CHEBI:29105"/>
        <label>1</label>
    </ligand>
</feature>
<evidence type="ECO:0000256" key="3">
    <source>
        <dbReference type="ARBA" id="ARBA00022525"/>
    </source>
</evidence>
<accession>A0A6P8RK28</accession>
<evidence type="ECO:0000313" key="19">
    <source>
        <dbReference type="Proteomes" id="UP000515159"/>
    </source>
</evidence>
<dbReference type="GO" id="GO:0004222">
    <property type="term" value="F:metalloendopeptidase activity"/>
    <property type="evidence" value="ECO:0007669"/>
    <property type="project" value="InterPro"/>
</dbReference>
<feature type="binding site" evidence="15">
    <location>
        <position position="239"/>
    </location>
    <ligand>
        <name>Zn(2+)</name>
        <dbReference type="ChEBI" id="CHEBI:29105"/>
        <label>2</label>
        <note>catalytic</note>
    </ligand>
</feature>
<keyword evidence="12" id="KW-0865">Zymogen</keyword>
<feature type="binding site" evidence="15">
    <location>
        <position position="201"/>
    </location>
    <ligand>
        <name>Ca(2+)</name>
        <dbReference type="ChEBI" id="CHEBI:29108"/>
        <label>3</label>
    </ligand>
</feature>
<feature type="short sequence motif" description="Cysteine switch" evidence="16">
    <location>
        <begin position="93"/>
        <end position="100"/>
    </location>
</feature>
<gene>
    <name evidence="20" type="primary">LOC117362383</name>
</gene>
<keyword evidence="19" id="KW-1185">Reference proteome</keyword>
<keyword evidence="10 15" id="KW-0106">Calcium</keyword>
<dbReference type="SUPFAM" id="SSF47090">
    <property type="entry name" value="PGBD-like"/>
    <property type="match status" value="1"/>
</dbReference>
<evidence type="ECO:0000256" key="16">
    <source>
        <dbReference type="PIRSR" id="PIRSR621190-5"/>
    </source>
</evidence>
<evidence type="ECO:0000256" key="10">
    <source>
        <dbReference type="ARBA" id="ARBA00022837"/>
    </source>
</evidence>
<dbReference type="InterPro" id="IPR006026">
    <property type="entry name" value="Peptidase_Metallo"/>
</dbReference>
<comment type="cofactor">
    <cofactor evidence="15">
        <name>Zn(2+)</name>
        <dbReference type="ChEBI" id="CHEBI:29105"/>
    </cofactor>
    <text evidence="15">Binds 2 Zn(2+) ions per subunit.</text>
</comment>
<keyword evidence="4" id="KW-0272">Extracellular matrix</keyword>
<keyword evidence="6 15" id="KW-0479">Metal-binding</keyword>
<feature type="domain" description="Peptidase metallopeptidase" evidence="18">
    <location>
        <begin position="108"/>
        <end position="267"/>
    </location>
</feature>
<dbReference type="InterPro" id="IPR021158">
    <property type="entry name" value="Pept_M10A_Zn_BS"/>
</dbReference>
<evidence type="ECO:0000256" key="1">
    <source>
        <dbReference type="ARBA" id="ARBA00004498"/>
    </source>
</evidence>
<feature type="binding site" evidence="15">
    <location>
        <position position="193"/>
    </location>
    <ligand>
        <name>Ca(2+)</name>
        <dbReference type="ChEBI" id="CHEBI:29108"/>
        <label>2</label>
    </ligand>
</feature>
<protein>
    <submittedName>
        <fullName evidence="20">Collagenase 3-like isoform X1</fullName>
    </submittedName>
</protein>
<feature type="binding site" evidence="15">
    <location>
        <position position="231"/>
    </location>
    <ligand>
        <name>Zn(2+)</name>
        <dbReference type="ChEBI" id="CHEBI:29105"/>
        <label>2</label>
        <note>catalytic</note>
    </ligand>
</feature>
<feature type="binding site" evidence="15">
    <location>
        <position position="127"/>
    </location>
    <ligand>
        <name>Ca(2+)</name>
        <dbReference type="ChEBI" id="CHEBI:29108"/>
        <label>1</label>
    </ligand>
</feature>
<name>A0A6P8RK28_GEOSA</name>
<feature type="binding site" evidence="15">
    <location>
        <position position="178"/>
    </location>
    <ligand>
        <name>Ca(2+)</name>
        <dbReference type="ChEBI" id="CHEBI:29108"/>
        <label>3</label>
    </ligand>
</feature>
<dbReference type="GO" id="GO:0008270">
    <property type="term" value="F:zinc ion binding"/>
    <property type="evidence" value="ECO:0007669"/>
    <property type="project" value="InterPro"/>
</dbReference>
<feature type="binding site" evidence="15">
    <location>
        <position position="204"/>
    </location>
    <ligand>
        <name>Ca(2+)</name>
        <dbReference type="ChEBI" id="CHEBI:29108"/>
        <label>3</label>
    </ligand>
</feature>
<keyword evidence="11" id="KW-0482">Metalloprotease</keyword>
<feature type="binding site" evidence="15">
    <location>
        <position position="225"/>
    </location>
    <ligand>
        <name>Zn(2+)</name>
        <dbReference type="ChEBI" id="CHEBI:29105"/>
        <label>2</label>
        <note>catalytic</note>
    </ligand>
</feature>
<feature type="binding site" evidence="15">
    <location>
        <position position="199"/>
    </location>
    <ligand>
        <name>Zn(2+)</name>
        <dbReference type="ChEBI" id="CHEBI:29105"/>
        <label>1</label>
    </ligand>
</feature>
<dbReference type="OrthoDB" id="406838at2759"/>
<feature type="binding site" evidence="15">
    <location>
        <position position="195"/>
    </location>
    <ligand>
        <name>Ca(2+)</name>
        <dbReference type="ChEBI" id="CHEBI:29108"/>
        <label>2</label>
    </ligand>
</feature>
<keyword evidence="5" id="KW-0645">Protease</keyword>
<dbReference type="GO" id="GO:0030574">
    <property type="term" value="P:collagen catabolic process"/>
    <property type="evidence" value="ECO:0007669"/>
    <property type="project" value="TreeGrafter"/>
</dbReference>
<evidence type="ECO:0000256" key="2">
    <source>
        <dbReference type="ARBA" id="ARBA00010370"/>
    </source>
</evidence>
<dbReference type="FunFam" id="3.40.390.10:FF:000007">
    <property type="entry name" value="Collagenase 3"/>
    <property type="match status" value="1"/>
</dbReference>
<dbReference type="Proteomes" id="UP000515159">
    <property type="component" value="Chromosome 6"/>
</dbReference>
<dbReference type="InterPro" id="IPR024079">
    <property type="entry name" value="MetalloPept_cat_dom_sf"/>
</dbReference>
<feature type="binding site" evidence="15">
    <location>
        <position position="181"/>
    </location>
    <ligand>
        <name>Ca(2+)</name>
        <dbReference type="ChEBI" id="CHEBI:29108"/>
        <label>3</label>
    </ligand>
</feature>
<feature type="binding site" evidence="15">
    <location>
        <position position="204"/>
    </location>
    <ligand>
        <name>Ca(2+)</name>
        <dbReference type="ChEBI" id="CHEBI:29108"/>
        <label>1</label>
    </ligand>
</feature>
<dbReference type="PANTHER" id="PTHR10201:SF165">
    <property type="entry name" value="COLLAGENASE 3"/>
    <property type="match status" value="1"/>
</dbReference>
<feature type="binding site" evidence="15">
    <location>
        <position position="221"/>
    </location>
    <ligand>
        <name>Zn(2+)</name>
        <dbReference type="ChEBI" id="CHEBI:29105"/>
        <label>2</label>
        <note>catalytic</note>
    </ligand>
</feature>
<dbReference type="KEGG" id="gsh:117362383"/>
<evidence type="ECO:0000256" key="11">
    <source>
        <dbReference type="ARBA" id="ARBA00023049"/>
    </source>
</evidence>
<feature type="binding site" description="in inhibited form" evidence="15">
    <location>
        <position position="95"/>
    </location>
    <ligand>
        <name>Zn(2+)</name>
        <dbReference type="ChEBI" id="CHEBI:29105"/>
        <label>2</label>
        <note>catalytic</note>
    </ligand>
</feature>
<feature type="binding site" evidence="15">
    <location>
        <position position="183"/>
    </location>
    <ligand>
        <name>Ca(2+)</name>
        <dbReference type="ChEBI" id="CHEBI:29108"/>
        <label>3</label>
    </ligand>
</feature>
<keyword evidence="13" id="KW-1015">Disulfide bond</keyword>
<keyword evidence="7 17" id="KW-0732">Signal</keyword>
<organism evidence="19 20">
    <name type="scientific">Geotrypetes seraphini</name>
    <name type="common">Gaboon caecilian</name>
    <name type="synonym">Caecilia seraphini</name>
    <dbReference type="NCBI Taxonomy" id="260995"/>
    <lineage>
        <taxon>Eukaryota</taxon>
        <taxon>Metazoa</taxon>
        <taxon>Chordata</taxon>
        <taxon>Craniata</taxon>
        <taxon>Vertebrata</taxon>
        <taxon>Euteleostomi</taxon>
        <taxon>Amphibia</taxon>
        <taxon>Gymnophiona</taxon>
        <taxon>Geotrypetes</taxon>
    </lineage>
</organism>
<dbReference type="Gene3D" id="3.40.390.10">
    <property type="entry name" value="Collagenase (Catalytic Domain)"/>
    <property type="match status" value="1"/>
</dbReference>
<sequence>MTDLKISFIFWSLVNSMPLPLPATTDLDSFNREESAFAEDYLETFYRLSSNLGEVEKRSIDSAVHKLPQMQSLLGLAVTGHLDSDTLALMRRPRCGVPDVGEYKLFTSKPIWAKTHLTFRIENYTPDLAHIAVDQAIQQAVKVWSDVTSLNFIQLHEGVADIMISFGMLEHGDFFPFDGPSGLLAHAFPPGENIGGNIHFDEDETWTNNTREYNLFAVAVHELGHALGLGHSSNPGALMYPLYTYTDVSNFTLPQDDVQGIQTLYGQRQPRTAERCDPD</sequence>
<dbReference type="GeneID" id="117362383"/>
<dbReference type="SMART" id="SM00235">
    <property type="entry name" value="ZnMc"/>
    <property type="match status" value="1"/>
</dbReference>
<evidence type="ECO:0000256" key="7">
    <source>
        <dbReference type="ARBA" id="ARBA00022729"/>
    </source>
</evidence>
<keyword evidence="9 15" id="KW-0862">Zinc</keyword>
<evidence type="ECO:0000256" key="9">
    <source>
        <dbReference type="ARBA" id="ARBA00022833"/>
    </source>
</evidence>
<comment type="cofactor">
    <cofactor evidence="15">
        <name>Ca(2+)</name>
        <dbReference type="ChEBI" id="CHEBI:29108"/>
    </cofactor>
    <text evidence="15">Can bind about 5 Ca(2+) ions per subunit.</text>
</comment>
<feature type="chain" id="PRO_5028085836" evidence="17">
    <location>
        <begin position="17"/>
        <end position="279"/>
    </location>
</feature>
<feature type="binding site" evidence="15">
    <location>
        <position position="173"/>
    </location>
    <ligand>
        <name>Zn(2+)</name>
        <dbReference type="ChEBI" id="CHEBI:29105"/>
        <label>1</label>
    </ligand>
</feature>
<dbReference type="AlphaFoldDB" id="A0A6P8RK28"/>
<dbReference type="PROSITE" id="PS00546">
    <property type="entry name" value="CYSTEINE_SWITCH"/>
    <property type="match status" value="1"/>
</dbReference>
<evidence type="ECO:0000256" key="15">
    <source>
        <dbReference type="PIRSR" id="PIRSR621190-2"/>
    </source>
</evidence>
<dbReference type="GO" id="GO:0030198">
    <property type="term" value="P:extracellular matrix organization"/>
    <property type="evidence" value="ECO:0007669"/>
    <property type="project" value="TreeGrafter"/>
</dbReference>
<dbReference type="InterPro" id="IPR021190">
    <property type="entry name" value="Pept_M10A"/>
</dbReference>
<dbReference type="InterPro" id="IPR036365">
    <property type="entry name" value="PGBD-like_sf"/>
</dbReference>
<dbReference type="PRINTS" id="PR00138">
    <property type="entry name" value="MATRIXIN"/>
</dbReference>
<dbReference type="GO" id="GO:0006508">
    <property type="term" value="P:proteolysis"/>
    <property type="evidence" value="ECO:0007669"/>
    <property type="project" value="UniProtKB-KW"/>
</dbReference>
<dbReference type="PANTHER" id="PTHR10201">
    <property type="entry name" value="MATRIX METALLOPROTEINASE"/>
    <property type="match status" value="1"/>
</dbReference>
<comment type="subcellular location">
    <subcellularLocation>
        <location evidence="1">Secreted</location>
        <location evidence="1">Extracellular space</location>
        <location evidence="1">Extracellular matrix</location>
    </subcellularLocation>
</comment>
<feature type="active site" evidence="14">
    <location>
        <position position="222"/>
    </location>
</feature>
<evidence type="ECO:0000256" key="8">
    <source>
        <dbReference type="ARBA" id="ARBA00022801"/>
    </source>
</evidence>
<dbReference type="InterPro" id="IPR001818">
    <property type="entry name" value="Pept_M10_metallopeptidase"/>
</dbReference>
<keyword evidence="3" id="KW-0964">Secreted</keyword>
<dbReference type="InParanoid" id="A0A6P8RK28"/>
<dbReference type="SUPFAM" id="SSF55486">
    <property type="entry name" value="Metalloproteases ('zincins'), catalytic domain"/>
    <property type="match status" value="1"/>
</dbReference>
<dbReference type="InterPro" id="IPR033739">
    <property type="entry name" value="M10A_MMP"/>
</dbReference>
<dbReference type="RefSeq" id="XP_033804561.1">
    <property type="nucleotide sequence ID" value="XM_033948670.1"/>
</dbReference>
<reference evidence="20" key="1">
    <citation type="submission" date="2025-08" db="UniProtKB">
        <authorList>
            <consortium name="RefSeq"/>
        </authorList>
    </citation>
    <scope>IDENTIFICATION</scope>
</reference>
<proteinExistence type="inferred from homology"/>
<feature type="signal peptide" evidence="17">
    <location>
        <begin position="1"/>
        <end position="16"/>
    </location>
</feature>
<dbReference type="GO" id="GO:0031012">
    <property type="term" value="C:extracellular matrix"/>
    <property type="evidence" value="ECO:0007669"/>
    <property type="project" value="InterPro"/>
</dbReference>
<evidence type="ECO:0000256" key="14">
    <source>
        <dbReference type="PIRSR" id="PIRSR621190-1"/>
    </source>
</evidence>
<evidence type="ECO:0000256" key="4">
    <source>
        <dbReference type="ARBA" id="ARBA00022530"/>
    </source>
</evidence>
<evidence type="ECO:0000256" key="6">
    <source>
        <dbReference type="ARBA" id="ARBA00022723"/>
    </source>
</evidence>